<organism evidence="5 6">
    <name type="scientific">Kwoniella dendrophila CBS 6074</name>
    <dbReference type="NCBI Taxonomy" id="1295534"/>
    <lineage>
        <taxon>Eukaryota</taxon>
        <taxon>Fungi</taxon>
        <taxon>Dikarya</taxon>
        <taxon>Basidiomycota</taxon>
        <taxon>Agaricomycotina</taxon>
        <taxon>Tremellomycetes</taxon>
        <taxon>Tremellales</taxon>
        <taxon>Cryptococcaceae</taxon>
        <taxon>Kwoniella</taxon>
    </lineage>
</organism>
<accession>A0AAX4JTL0</accession>
<dbReference type="AlphaFoldDB" id="A0AAX4JTL0"/>
<dbReference type="InterPro" id="IPR045851">
    <property type="entry name" value="AMP-bd_C_sf"/>
</dbReference>
<keyword evidence="2" id="KW-0436">Ligase</keyword>
<comment type="similarity">
    <text evidence="1">Belongs to the ATP-dependent AMP-binding enzyme family.</text>
</comment>
<dbReference type="Proteomes" id="UP001355207">
    <property type="component" value="Chromosome 4"/>
</dbReference>
<dbReference type="Gene3D" id="3.40.50.980">
    <property type="match status" value="2"/>
</dbReference>
<evidence type="ECO:0000313" key="6">
    <source>
        <dbReference type="Proteomes" id="UP001355207"/>
    </source>
</evidence>
<evidence type="ECO:0000259" key="4">
    <source>
        <dbReference type="Pfam" id="PF13193"/>
    </source>
</evidence>
<dbReference type="GeneID" id="91094247"/>
<proteinExistence type="inferred from homology"/>
<dbReference type="PANTHER" id="PTHR24096">
    <property type="entry name" value="LONG-CHAIN-FATTY-ACID--COA LIGASE"/>
    <property type="match status" value="1"/>
</dbReference>
<dbReference type="InterPro" id="IPR000873">
    <property type="entry name" value="AMP-dep_synth/lig_dom"/>
</dbReference>
<evidence type="ECO:0000256" key="1">
    <source>
        <dbReference type="ARBA" id="ARBA00006432"/>
    </source>
</evidence>
<dbReference type="RefSeq" id="XP_066075427.1">
    <property type="nucleotide sequence ID" value="XM_066219330.1"/>
</dbReference>
<keyword evidence="6" id="KW-1185">Reference proteome</keyword>
<evidence type="ECO:0000313" key="5">
    <source>
        <dbReference type="EMBL" id="WWC88664.1"/>
    </source>
</evidence>
<evidence type="ECO:0008006" key="7">
    <source>
        <dbReference type="Google" id="ProtNLM"/>
    </source>
</evidence>
<dbReference type="PANTHER" id="PTHR24096:SF149">
    <property type="entry name" value="AMP-BINDING DOMAIN-CONTAINING PROTEIN-RELATED"/>
    <property type="match status" value="1"/>
</dbReference>
<feature type="domain" description="AMP-binding enzyme C-terminal" evidence="4">
    <location>
        <begin position="588"/>
        <end position="674"/>
    </location>
</feature>
<feature type="domain" description="AMP-dependent synthetase/ligase" evidence="3">
    <location>
        <begin position="148"/>
        <end position="537"/>
    </location>
</feature>
<dbReference type="EMBL" id="CP144101">
    <property type="protein sequence ID" value="WWC88664.1"/>
    <property type="molecule type" value="Genomic_DNA"/>
</dbReference>
<dbReference type="InterPro" id="IPR025110">
    <property type="entry name" value="AMP-bd_C"/>
</dbReference>
<name>A0AAX4JTL0_9TREE</name>
<dbReference type="Gene3D" id="3.30.300.30">
    <property type="match status" value="1"/>
</dbReference>
<dbReference type="SUPFAM" id="SSF56801">
    <property type="entry name" value="Acetyl-CoA synthetase-like"/>
    <property type="match status" value="1"/>
</dbReference>
<dbReference type="CDD" id="cd05911">
    <property type="entry name" value="Firefly_Luc_like"/>
    <property type="match status" value="1"/>
</dbReference>
<dbReference type="Pfam" id="PF00501">
    <property type="entry name" value="AMP-binding"/>
    <property type="match status" value="1"/>
</dbReference>
<dbReference type="Pfam" id="PF13193">
    <property type="entry name" value="AMP-binding_C"/>
    <property type="match status" value="1"/>
</dbReference>
<sequence length="700" mass="78881">MRLPSSILRSTTSSFPSAVASSSRIYRSAFQAIPIQTYRYQSTLASQSKSNSDPRTKDIIPLPNGYTFYPNHNDTPFDIMVNSSSKSSGNSDTEFIEGGIPRKDQIYTSDKEIPFLPRISVYHYLFPFKTYKSKHRTRFLYYPEPTNQEKPKFIDASTGKFLTRSKLEEVTKTLATGLKIKGIKQNEDIGCIFGMNSLNWVIANFACQALGIIVSPANYAYTPDELLHQLRDSTSSFAFVQPSLLPTFLKAIELDPSYSIPDNRIYLLCDKDEKQMILEKGNETEKSWMNKFQCIEELYENEKPGQPKRFQDGMEEKTAYLCYSSGTTGKGKGVETSHHNMTSQVQAFNVSYEPIKYHDVILAMLPFSHIYLIVCFSRTLHQPLTCNGTVVILPRFEELAFLKAVEKYKVTWALVVPPMLIALLHSNNVSKFDISSIRGFMSGAAPLSSELIRSFEDKFKHIKLTQGYGLTETTPVTHVMNLEESKNSLNDGKIGKLMPTYQARLISQQTSKDLNFGNGEDRGELWLRGPSVMKGYWKNQQATNDVFAKGGWFKTGDIATIDKRGYFSIVDRVKELIKYKGFQVPPAELEALLLTHPEITDVGVIGIYSREQATELPRAYVVPKGGLSSLPTSEDKAAFSTKIQEWVNGKVANHKKLRGGVVLLDQIPKSPSGKILRKDLRAKAIKDEEERVQQGRVAKL</sequence>
<dbReference type="Gene3D" id="2.30.38.10">
    <property type="entry name" value="Luciferase, Domain 3"/>
    <property type="match status" value="1"/>
</dbReference>
<evidence type="ECO:0000259" key="3">
    <source>
        <dbReference type="Pfam" id="PF00501"/>
    </source>
</evidence>
<gene>
    <name evidence="5" type="ORF">L201_003577</name>
</gene>
<reference evidence="5 6" key="1">
    <citation type="submission" date="2024-01" db="EMBL/GenBank/DDBJ databases">
        <title>Comparative genomics of Cryptococcus and Kwoniella reveals pathogenesis evolution and contrasting modes of karyotype evolution via chromosome fusion or intercentromeric recombination.</title>
        <authorList>
            <person name="Coelho M.A."/>
            <person name="David-Palma M."/>
            <person name="Shea T."/>
            <person name="Bowers K."/>
            <person name="McGinley-Smith S."/>
            <person name="Mohammad A.W."/>
            <person name="Gnirke A."/>
            <person name="Yurkov A.M."/>
            <person name="Nowrousian M."/>
            <person name="Sun S."/>
            <person name="Cuomo C.A."/>
            <person name="Heitman J."/>
        </authorList>
    </citation>
    <scope>NUCLEOTIDE SEQUENCE [LARGE SCALE GENOMIC DNA]</scope>
    <source>
        <strain evidence="5 6">CBS 6074</strain>
    </source>
</reference>
<protein>
    <recommendedName>
        <fullName evidence="7">AMP-binding protein</fullName>
    </recommendedName>
</protein>
<dbReference type="GO" id="GO:0016405">
    <property type="term" value="F:CoA-ligase activity"/>
    <property type="evidence" value="ECO:0007669"/>
    <property type="project" value="TreeGrafter"/>
</dbReference>
<evidence type="ECO:0000256" key="2">
    <source>
        <dbReference type="ARBA" id="ARBA00022598"/>
    </source>
</evidence>